<proteinExistence type="predicted"/>
<organism evidence="1 2">
    <name type="scientific">Solanum verrucosum</name>
    <dbReference type="NCBI Taxonomy" id="315347"/>
    <lineage>
        <taxon>Eukaryota</taxon>
        <taxon>Viridiplantae</taxon>
        <taxon>Streptophyta</taxon>
        <taxon>Embryophyta</taxon>
        <taxon>Tracheophyta</taxon>
        <taxon>Spermatophyta</taxon>
        <taxon>Magnoliopsida</taxon>
        <taxon>eudicotyledons</taxon>
        <taxon>Gunneridae</taxon>
        <taxon>Pentapetalae</taxon>
        <taxon>asterids</taxon>
        <taxon>lamiids</taxon>
        <taxon>Solanales</taxon>
        <taxon>Solanaceae</taxon>
        <taxon>Solanoideae</taxon>
        <taxon>Solaneae</taxon>
        <taxon>Solanum</taxon>
    </lineage>
</organism>
<evidence type="ECO:0000313" key="2">
    <source>
        <dbReference type="Proteomes" id="UP001234989"/>
    </source>
</evidence>
<reference evidence="1" key="1">
    <citation type="submission" date="2023-08" db="EMBL/GenBank/DDBJ databases">
        <title>A de novo genome assembly of Solanum verrucosum Schlechtendal, a Mexican diploid species geographically isolated from the other diploid A-genome species in potato relatives.</title>
        <authorList>
            <person name="Hosaka K."/>
        </authorList>
    </citation>
    <scope>NUCLEOTIDE SEQUENCE</scope>
    <source>
        <tissue evidence="1">Young leaves</tissue>
    </source>
</reference>
<gene>
    <name evidence="1" type="ORF">MTR67_005293</name>
</gene>
<keyword evidence="2" id="KW-1185">Reference proteome</keyword>
<dbReference type="EMBL" id="CP133612">
    <property type="protein sequence ID" value="WMV11908.1"/>
    <property type="molecule type" value="Genomic_DNA"/>
</dbReference>
<dbReference type="AlphaFoldDB" id="A0AAF0PVR7"/>
<accession>A0AAF0PVR7</accession>
<sequence>MLYTIFLCILQWLHGLYSLSFKETRWIILLL</sequence>
<name>A0AAF0PVR7_SOLVR</name>
<dbReference type="Proteomes" id="UP001234989">
    <property type="component" value="Chromosome 1"/>
</dbReference>
<evidence type="ECO:0000313" key="1">
    <source>
        <dbReference type="EMBL" id="WMV11908.1"/>
    </source>
</evidence>
<protein>
    <submittedName>
        <fullName evidence="1">Uncharacterized protein</fullName>
    </submittedName>
</protein>